<dbReference type="Proteomes" id="UP000305888">
    <property type="component" value="Plasmid pD4M1C"/>
</dbReference>
<name>A0A5B8G533_9RHOB</name>
<reference evidence="6 7" key="1">
    <citation type="submission" date="2019-06" db="EMBL/GenBank/DDBJ databases">
        <title>Genome sequence of Rhodobacteraceae bacterium D4M1.</title>
        <authorList>
            <person name="Cao J."/>
        </authorList>
    </citation>
    <scope>NUCLEOTIDE SEQUENCE [LARGE SCALE GENOMIC DNA]</scope>
    <source>
        <strain evidence="6 7">D4M1</strain>
        <plasmid evidence="7">pd4m1c</plasmid>
    </source>
</reference>
<keyword evidence="2" id="KW-0238">DNA-binding</keyword>
<protein>
    <submittedName>
        <fullName evidence="6">Helix-turn-helix transcriptional regulator</fullName>
    </submittedName>
</protein>
<dbReference type="GO" id="GO:0003700">
    <property type="term" value="F:DNA-binding transcription factor activity"/>
    <property type="evidence" value="ECO:0007669"/>
    <property type="project" value="InterPro"/>
</dbReference>
<keyword evidence="3" id="KW-0804">Transcription</keyword>
<dbReference type="SUPFAM" id="SSF46689">
    <property type="entry name" value="Homeodomain-like"/>
    <property type="match status" value="1"/>
</dbReference>
<feature type="domain" description="HTH araC/xylS-type" evidence="5">
    <location>
        <begin position="245"/>
        <end position="347"/>
    </location>
</feature>
<dbReference type="InterPro" id="IPR018060">
    <property type="entry name" value="HTH_AraC"/>
</dbReference>
<dbReference type="InterPro" id="IPR018062">
    <property type="entry name" value="HTH_AraC-typ_CS"/>
</dbReference>
<dbReference type="AlphaFoldDB" id="A0A5B8G533"/>
<gene>
    <name evidence="6" type="ORF">FDP22_22150</name>
</gene>
<geneLocation type="plasmid" evidence="7">
    <name>pd4m1c</name>
</geneLocation>
<dbReference type="Pfam" id="PF12833">
    <property type="entry name" value="HTH_18"/>
    <property type="match status" value="1"/>
</dbReference>
<dbReference type="PANTHER" id="PTHR47893">
    <property type="entry name" value="REGULATORY PROTEIN PCHR"/>
    <property type="match status" value="1"/>
</dbReference>
<dbReference type="GO" id="GO:0043565">
    <property type="term" value="F:sequence-specific DNA binding"/>
    <property type="evidence" value="ECO:0007669"/>
    <property type="project" value="InterPro"/>
</dbReference>
<dbReference type="InterPro" id="IPR020449">
    <property type="entry name" value="Tscrpt_reg_AraC-type_HTH"/>
</dbReference>
<evidence type="ECO:0000313" key="6">
    <source>
        <dbReference type="EMBL" id="QDL94579.1"/>
    </source>
</evidence>
<keyword evidence="7" id="KW-1185">Reference proteome</keyword>
<keyword evidence="6" id="KW-0614">Plasmid</keyword>
<evidence type="ECO:0000256" key="4">
    <source>
        <dbReference type="SAM" id="MobiDB-lite"/>
    </source>
</evidence>
<evidence type="ECO:0000256" key="2">
    <source>
        <dbReference type="ARBA" id="ARBA00023125"/>
    </source>
</evidence>
<evidence type="ECO:0000256" key="3">
    <source>
        <dbReference type="ARBA" id="ARBA00023163"/>
    </source>
</evidence>
<dbReference type="InterPro" id="IPR053142">
    <property type="entry name" value="PchR_regulatory_protein"/>
</dbReference>
<proteinExistence type="predicted"/>
<dbReference type="PROSITE" id="PS00041">
    <property type="entry name" value="HTH_ARAC_FAMILY_1"/>
    <property type="match status" value="1"/>
</dbReference>
<dbReference type="EMBL" id="CP040821">
    <property type="protein sequence ID" value="QDL94579.1"/>
    <property type="molecule type" value="Genomic_DNA"/>
</dbReference>
<dbReference type="OrthoDB" id="6670788at2"/>
<sequence>MPLRNRQIAGPHARHHASDTSSRGGSALANPIPLARIARSAHLSGRDFRASQPAGAPLSGRHSMTELRRGLAVHTLDARTTEYFETRVTRAPGLVLHCFTAGEARASLGGVPMGLGRAPGAPVRVVLTALTEPAPFVRRAEPGDYMRKVNIKLSPEWMAGNGFDLAGAGQHALRARLAAPFTRLSWEADAETLAAFERLATLEDGDFPCLRLEREALTLGLVARAMARIGDAPPERDALLRPHERARLARMEACVAESSGPLPGLAEIAAEGGVSLSTMRRLFHAAHGTSVVSWARAERLDRARAALERETVTVSQAAALAGYGSPANFATAFRRQFGVAPSDIRRTRAG</sequence>
<dbReference type="Gene3D" id="1.10.10.60">
    <property type="entry name" value="Homeodomain-like"/>
    <property type="match status" value="1"/>
</dbReference>
<accession>A0A5B8G533</accession>
<dbReference type="KEGG" id="ppru:FDP22_22150"/>
<feature type="region of interest" description="Disordered" evidence="4">
    <location>
        <begin position="1"/>
        <end position="28"/>
    </location>
</feature>
<dbReference type="PANTHER" id="PTHR47893:SF1">
    <property type="entry name" value="REGULATORY PROTEIN PCHR"/>
    <property type="match status" value="1"/>
</dbReference>
<organism evidence="6 7">
    <name type="scientific">Paroceanicella profunda</name>
    <dbReference type="NCBI Taxonomy" id="2579971"/>
    <lineage>
        <taxon>Bacteria</taxon>
        <taxon>Pseudomonadati</taxon>
        <taxon>Pseudomonadota</taxon>
        <taxon>Alphaproteobacteria</taxon>
        <taxon>Rhodobacterales</taxon>
        <taxon>Paracoccaceae</taxon>
        <taxon>Paroceanicella</taxon>
    </lineage>
</organism>
<keyword evidence="1" id="KW-0805">Transcription regulation</keyword>
<dbReference type="InterPro" id="IPR009057">
    <property type="entry name" value="Homeodomain-like_sf"/>
</dbReference>
<evidence type="ECO:0000259" key="5">
    <source>
        <dbReference type="PROSITE" id="PS01124"/>
    </source>
</evidence>
<dbReference type="PRINTS" id="PR00032">
    <property type="entry name" value="HTHARAC"/>
</dbReference>
<dbReference type="SMART" id="SM00342">
    <property type="entry name" value="HTH_ARAC"/>
    <property type="match status" value="1"/>
</dbReference>
<evidence type="ECO:0000313" key="7">
    <source>
        <dbReference type="Proteomes" id="UP000305888"/>
    </source>
</evidence>
<dbReference type="PROSITE" id="PS01124">
    <property type="entry name" value="HTH_ARAC_FAMILY_2"/>
    <property type="match status" value="1"/>
</dbReference>
<evidence type="ECO:0000256" key="1">
    <source>
        <dbReference type="ARBA" id="ARBA00023015"/>
    </source>
</evidence>